<sequence>MSELPAGPLPTDLEQSMLQIMHDVGLSSLTKNILRKRLEAKYKIEFASHAAEVDKVVSRLMMTPEIQRELAKIQQEKESVSARRAGAKRSASSDKKSKKEAKKESKREVKEKKPEDYPRAALSSYFIFVNENRDKVKAKNPDAKLTQVLSEVGHMWKVLPDSEKARYQKLADEDKKRFDADMEAYIAKGGKVFKRGGKSSKTSKKAKDPNAPKRAMSAYFFFAGDYRAKHSGVPAKQQMSEAGAAWGKMSDEEKKPYEELAAKDRKRYEAERAAQGGSKPSAKADASESESSSDSGSDSEESD</sequence>
<dbReference type="Pfam" id="PF00505">
    <property type="entry name" value="HMG_box"/>
    <property type="match status" value="2"/>
</dbReference>
<keyword evidence="1 2" id="KW-0238">DNA-binding</keyword>
<keyword evidence="7" id="KW-1185">Reference proteome</keyword>
<dbReference type="PROSITE" id="PS51998">
    <property type="entry name" value="DEK_C"/>
    <property type="match status" value="1"/>
</dbReference>
<feature type="domain" description="HMG box" evidence="4">
    <location>
        <begin position="118"/>
        <end position="186"/>
    </location>
</feature>
<name>A0A0N0P8C9_LEPSE</name>
<accession>A0A0N0P8C9</accession>
<reference evidence="6 7" key="1">
    <citation type="journal article" date="2015" name="PLoS Pathog.">
        <title>Leptomonas seymouri: Adaptations to the Dixenous Life Cycle Analyzed by Genome Sequencing, Transcriptome Profiling and Co-infection with Leishmania donovani.</title>
        <authorList>
            <person name="Kraeva N."/>
            <person name="Butenko A."/>
            <person name="Hlavacova J."/>
            <person name="Kostygov A."/>
            <person name="Myskova J."/>
            <person name="Grybchuk D."/>
            <person name="Lestinova T."/>
            <person name="Votypka J."/>
            <person name="Volf P."/>
            <person name="Opperdoes F."/>
            <person name="Flegontov P."/>
            <person name="Lukes J."/>
            <person name="Yurchenko V."/>
        </authorList>
    </citation>
    <scope>NUCLEOTIDE SEQUENCE [LARGE SCALE GENOMIC DNA]</scope>
    <source>
        <strain evidence="6 7">ATCC 30220</strain>
    </source>
</reference>
<feature type="DNA-binding region" description="HMG box" evidence="2">
    <location>
        <begin position="118"/>
        <end position="186"/>
    </location>
</feature>
<dbReference type="AlphaFoldDB" id="A0A0N0P8C9"/>
<feature type="compositionally biased region" description="Basic and acidic residues" evidence="3">
    <location>
        <begin position="91"/>
        <end position="117"/>
    </location>
</feature>
<evidence type="ECO:0000256" key="2">
    <source>
        <dbReference type="PROSITE-ProRule" id="PRU00267"/>
    </source>
</evidence>
<dbReference type="GO" id="GO:0003677">
    <property type="term" value="F:DNA binding"/>
    <property type="evidence" value="ECO:0007669"/>
    <property type="project" value="UniProtKB-UniRule"/>
</dbReference>
<dbReference type="InterPro" id="IPR050342">
    <property type="entry name" value="HMGB"/>
</dbReference>
<dbReference type="PANTHER" id="PTHR48112">
    <property type="entry name" value="HIGH MOBILITY GROUP PROTEIN DSP1"/>
    <property type="match status" value="1"/>
</dbReference>
<feature type="domain" description="HMG box" evidence="4">
    <location>
        <begin position="212"/>
        <end position="276"/>
    </location>
</feature>
<proteinExistence type="predicted"/>
<evidence type="ECO:0000259" key="4">
    <source>
        <dbReference type="PROSITE" id="PS50118"/>
    </source>
</evidence>
<dbReference type="GO" id="GO:0005634">
    <property type="term" value="C:nucleus"/>
    <property type="evidence" value="ECO:0007669"/>
    <property type="project" value="UniProtKB-UniRule"/>
</dbReference>
<dbReference type="VEuPathDB" id="TriTrypDB:Lsey_0016_0260"/>
<feature type="DNA-binding region" description="HMG box" evidence="2">
    <location>
        <begin position="212"/>
        <end position="276"/>
    </location>
</feature>
<feature type="domain" description="DEK-C" evidence="5">
    <location>
        <begin position="7"/>
        <end position="62"/>
    </location>
</feature>
<keyword evidence="2" id="KW-0539">Nucleus</keyword>
<evidence type="ECO:0000259" key="5">
    <source>
        <dbReference type="PROSITE" id="PS51998"/>
    </source>
</evidence>
<protein>
    <submittedName>
        <fullName evidence="6">Putative high mobility group protein-like tdp-1</fullName>
    </submittedName>
</protein>
<dbReference type="SUPFAM" id="SSF47095">
    <property type="entry name" value="HMG-box"/>
    <property type="match status" value="2"/>
</dbReference>
<comment type="caution">
    <text evidence="6">The sequence shown here is derived from an EMBL/GenBank/DDBJ whole genome shotgun (WGS) entry which is preliminary data.</text>
</comment>
<feature type="region of interest" description="Disordered" evidence="3">
    <location>
        <begin position="231"/>
        <end position="303"/>
    </location>
</feature>
<dbReference type="EMBL" id="LJSK01000016">
    <property type="protein sequence ID" value="KPI89809.1"/>
    <property type="molecule type" value="Genomic_DNA"/>
</dbReference>
<evidence type="ECO:0000256" key="1">
    <source>
        <dbReference type="ARBA" id="ARBA00023125"/>
    </source>
</evidence>
<dbReference type="OrthoDB" id="1919336at2759"/>
<dbReference type="InterPro" id="IPR036910">
    <property type="entry name" value="HMG_box_dom_sf"/>
</dbReference>
<evidence type="ECO:0000256" key="3">
    <source>
        <dbReference type="SAM" id="MobiDB-lite"/>
    </source>
</evidence>
<feature type="compositionally biased region" description="Low complexity" evidence="3">
    <location>
        <begin position="281"/>
        <end position="296"/>
    </location>
</feature>
<dbReference type="PRINTS" id="PR00886">
    <property type="entry name" value="HIGHMOBLTY12"/>
</dbReference>
<evidence type="ECO:0000313" key="6">
    <source>
        <dbReference type="EMBL" id="KPI89809.1"/>
    </source>
</evidence>
<dbReference type="PANTHER" id="PTHR48112:SF22">
    <property type="entry name" value="MITOCHONDRIAL TRANSCRIPTION FACTOR A, ISOFORM B"/>
    <property type="match status" value="1"/>
</dbReference>
<organism evidence="6 7">
    <name type="scientific">Leptomonas seymouri</name>
    <dbReference type="NCBI Taxonomy" id="5684"/>
    <lineage>
        <taxon>Eukaryota</taxon>
        <taxon>Discoba</taxon>
        <taxon>Euglenozoa</taxon>
        <taxon>Kinetoplastea</taxon>
        <taxon>Metakinetoplastina</taxon>
        <taxon>Trypanosomatida</taxon>
        <taxon>Trypanosomatidae</taxon>
        <taxon>Leishmaniinae</taxon>
        <taxon>Leptomonas</taxon>
    </lineage>
</organism>
<gene>
    <name evidence="6" type="ORF">ABL78_1072</name>
</gene>
<dbReference type="InterPro" id="IPR009071">
    <property type="entry name" value="HMG_box_dom"/>
</dbReference>
<feature type="compositionally biased region" description="Basic and acidic residues" evidence="3">
    <location>
        <begin position="249"/>
        <end position="272"/>
    </location>
</feature>
<feature type="region of interest" description="Disordered" evidence="3">
    <location>
        <begin position="74"/>
        <end position="117"/>
    </location>
</feature>
<dbReference type="PROSITE" id="PS50118">
    <property type="entry name" value="HMG_BOX_2"/>
    <property type="match status" value="2"/>
</dbReference>
<dbReference type="SMART" id="SM00398">
    <property type="entry name" value="HMG"/>
    <property type="match status" value="2"/>
</dbReference>
<dbReference type="InterPro" id="IPR014876">
    <property type="entry name" value="DEK_C"/>
</dbReference>
<evidence type="ECO:0000313" key="7">
    <source>
        <dbReference type="Proteomes" id="UP000038009"/>
    </source>
</evidence>
<dbReference type="OMA" id="PGFARYN"/>
<dbReference type="Gene3D" id="1.10.30.10">
    <property type="entry name" value="High mobility group box domain"/>
    <property type="match status" value="2"/>
</dbReference>
<dbReference type="Proteomes" id="UP000038009">
    <property type="component" value="Unassembled WGS sequence"/>
</dbReference>